<gene>
    <name evidence="1" type="ORF">NCTC1934_06850</name>
</gene>
<accession>A0A379JMB7</accession>
<dbReference type="EMBL" id="UGRY01000007">
    <property type="protein sequence ID" value="SUD49496.1"/>
    <property type="molecule type" value="Genomic_DNA"/>
</dbReference>
<evidence type="ECO:0000313" key="2">
    <source>
        <dbReference type="Proteomes" id="UP000255467"/>
    </source>
</evidence>
<dbReference type="Proteomes" id="UP000255467">
    <property type="component" value="Unassembled WGS sequence"/>
</dbReference>
<dbReference type="OrthoDB" id="4564957at2"/>
<keyword evidence="2" id="KW-1185">Reference proteome</keyword>
<organism evidence="1 2">
    <name type="scientific">Nocardia otitidiscaviarum</name>
    <dbReference type="NCBI Taxonomy" id="1823"/>
    <lineage>
        <taxon>Bacteria</taxon>
        <taxon>Bacillati</taxon>
        <taxon>Actinomycetota</taxon>
        <taxon>Actinomycetes</taxon>
        <taxon>Mycobacteriales</taxon>
        <taxon>Nocardiaceae</taxon>
        <taxon>Nocardia</taxon>
    </lineage>
</organism>
<protein>
    <submittedName>
        <fullName evidence="1">Uncharacterized protein</fullName>
    </submittedName>
</protein>
<sequence>MADAALPIPPPLSGEFDPARLADSQAAYADANDRLVRRMFDIGLRLHAVRSELGRPDVTAERLDAAGRTVADILDELDTVIREAGLAMVGLARDHTAPADGDGRNRH</sequence>
<proteinExistence type="predicted"/>
<dbReference type="RefSeq" id="WP_039814627.1">
    <property type="nucleotide sequence ID" value="NZ_UGRY01000007.1"/>
</dbReference>
<name>A0A379JMB7_9NOCA</name>
<reference evidence="1 2" key="1">
    <citation type="submission" date="2018-06" db="EMBL/GenBank/DDBJ databases">
        <authorList>
            <consortium name="Pathogen Informatics"/>
            <person name="Doyle S."/>
        </authorList>
    </citation>
    <scope>NUCLEOTIDE SEQUENCE [LARGE SCALE GENOMIC DNA]</scope>
    <source>
        <strain evidence="1 2">NCTC1934</strain>
    </source>
</reference>
<dbReference type="AlphaFoldDB" id="A0A379JMB7"/>
<evidence type="ECO:0000313" key="1">
    <source>
        <dbReference type="EMBL" id="SUD49496.1"/>
    </source>
</evidence>
<dbReference type="STRING" id="1406858.GCA_000710895_04070"/>